<dbReference type="SUPFAM" id="SSF55144">
    <property type="entry name" value="LigT-like"/>
    <property type="match status" value="1"/>
</dbReference>
<dbReference type="EMBL" id="AP021874">
    <property type="protein sequence ID" value="BBO66544.1"/>
    <property type="molecule type" value="Genomic_DNA"/>
</dbReference>
<evidence type="ECO:0000256" key="1">
    <source>
        <dbReference type="ARBA" id="ARBA00022801"/>
    </source>
</evidence>
<feature type="active site" description="Proton donor" evidence="2">
    <location>
        <position position="44"/>
    </location>
</feature>
<dbReference type="PANTHER" id="PTHR35561">
    <property type="entry name" value="RNA 2',3'-CYCLIC PHOSPHODIESTERASE"/>
    <property type="match status" value="1"/>
</dbReference>
<dbReference type="KEGG" id="dalk:DSCA_04740"/>
<comment type="similarity">
    <text evidence="2">Belongs to the 2H phosphoesterase superfamily. ThpR family.</text>
</comment>
<gene>
    <name evidence="3" type="ORF">DSCA_04740</name>
</gene>
<feature type="short sequence motif" description="HXTX 2" evidence="2">
    <location>
        <begin position="131"/>
        <end position="134"/>
    </location>
</feature>
<dbReference type="OrthoDB" id="9793819at2"/>
<dbReference type="AlphaFoldDB" id="A0A5K7YJK0"/>
<feature type="active site" description="Proton acceptor" evidence="2">
    <location>
        <position position="131"/>
    </location>
</feature>
<dbReference type="HAMAP" id="MF_01940">
    <property type="entry name" value="RNA_CPDase"/>
    <property type="match status" value="1"/>
</dbReference>
<dbReference type="Gene3D" id="3.90.1140.10">
    <property type="entry name" value="Cyclic phosphodiesterase"/>
    <property type="match status" value="1"/>
</dbReference>
<name>A0A5K7YJK0_9BACT</name>
<comment type="catalytic activity">
    <reaction evidence="2">
        <text>a 3'-end 2',3'-cyclophospho-ribonucleotide-RNA + H2O = a 3'-end 2'-phospho-ribonucleotide-RNA + H(+)</text>
        <dbReference type="Rhea" id="RHEA:11828"/>
        <dbReference type="Rhea" id="RHEA-COMP:10464"/>
        <dbReference type="Rhea" id="RHEA-COMP:17353"/>
        <dbReference type="ChEBI" id="CHEBI:15377"/>
        <dbReference type="ChEBI" id="CHEBI:15378"/>
        <dbReference type="ChEBI" id="CHEBI:83064"/>
        <dbReference type="ChEBI" id="CHEBI:173113"/>
        <dbReference type="EC" id="3.1.4.58"/>
    </reaction>
</comment>
<dbReference type="PANTHER" id="PTHR35561:SF1">
    <property type="entry name" value="RNA 2',3'-CYCLIC PHOSPHODIESTERASE"/>
    <property type="match status" value="1"/>
</dbReference>
<protein>
    <recommendedName>
        <fullName evidence="2">RNA 2',3'-cyclic phosphodiesterase</fullName>
        <shortName evidence="2">RNA 2',3'-CPDase</shortName>
        <ecNumber evidence="2">3.1.4.58</ecNumber>
    </recommendedName>
</protein>
<dbReference type="Pfam" id="PF13563">
    <property type="entry name" value="2_5_RNA_ligase2"/>
    <property type="match status" value="1"/>
</dbReference>
<evidence type="ECO:0000313" key="3">
    <source>
        <dbReference type="EMBL" id="BBO66544.1"/>
    </source>
</evidence>
<organism evidence="3 4">
    <name type="scientific">Desulfosarcina alkanivorans</name>
    <dbReference type="NCBI Taxonomy" id="571177"/>
    <lineage>
        <taxon>Bacteria</taxon>
        <taxon>Pseudomonadati</taxon>
        <taxon>Thermodesulfobacteriota</taxon>
        <taxon>Desulfobacteria</taxon>
        <taxon>Desulfobacterales</taxon>
        <taxon>Desulfosarcinaceae</taxon>
        <taxon>Desulfosarcina</taxon>
    </lineage>
</organism>
<feature type="short sequence motif" description="HXTX 1" evidence="2">
    <location>
        <begin position="44"/>
        <end position="47"/>
    </location>
</feature>
<keyword evidence="4" id="KW-1185">Reference proteome</keyword>
<keyword evidence="1 2" id="KW-0378">Hydrolase</keyword>
<proteinExistence type="inferred from homology"/>
<dbReference type="GO" id="GO:0004113">
    <property type="term" value="F:2',3'-cyclic-nucleotide 3'-phosphodiesterase activity"/>
    <property type="evidence" value="ECO:0007669"/>
    <property type="project" value="InterPro"/>
</dbReference>
<reference evidence="3 4" key="1">
    <citation type="submission" date="2019-11" db="EMBL/GenBank/DDBJ databases">
        <title>Comparative genomics of hydrocarbon-degrading Desulfosarcina strains.</title>
        <authorList>
            <person name="Watanabe M."/>
            <person name="Kojima H."/>
            <person name="Fukui M."/>
        </authorList>
    </citation>
    <scope>NUCLEOTIDE SEQUENCE [LARGE SCALE GENOMIC DNA]</scope>
    <source>
        <strain evidence="3 4">PL12</strain>
    </source>
</reference>
<evidence type="ECO:0000256" key="2">
    <source>
        <dbReference type="HAMAP-Rule" id="MF_01940"/>
    </source>
</evidence>
<dbReference type="EC" id="3.1.4.58" evidence="2"/>
<dbReference type="InterPro" id="IPR004175">
    <property type="entry name" value="RNA_CPDase"/>
</dbReference>
<sequence length="190" mass="21086">MARPLRVFIAVPIPGMLAAFLQHIQRQLRSPEMDVRWLAVKNIHLTLKFLGDIDARRIPAVAARMDAAVGQVPPFHLRARGAGVFPNRRHARVLWVGVDGDLDRLDKTQAALESSLEGIGFKREPRRFHPHLTIGRTRRRIDAPTLGASLALLEDAASDSFLVDRLGLFRSDLKPAGAEYTLLHSSPLAV</sequence>
<dbReference type="RefSeq" id="WP_155314897.1">
    <property type="nucleotide sequence ID" value="NZ_AP021874.1"/>
</dbReference>
<dbReference type="Proteomes" id="UP000427906">
    <property type="component" value="Chromosome"/>
</dbReference>
<dbReference type="GO" id="GO:0008664">
    <property type="term" value="F:RNA 2',3'-cyclic 3'-phosphodiesterase activity"/>
    <property type="evidence" value="ECO:0007669"/>
    <property type="project" value="UniProtKB-EC"/>
</dbReference>
<accession>A0A5K7YJK0</accession>
<dbReference type="InterPro" id="IPR009097">
    <property type="entry name" value="Cyclic_Pdiesterase"/>
</dbReference>
<dbReference type="NCBIfam" id="TIGR02258">
    <property type="entry name" value="2_5_ligase"/>
    <property type="match status" value="1"/>
</dbReference>
<evidence type="ECO:0000313" key="4">
    <source>
        <dbReference type="Proteomes" id="UP000427906"/>
    </source>
</evidence>
<comment type="function">
    <text evidence="2">Hydrolyzes RNA 2',3'-cyclic phosphodiester to an RNA 2'-phosphomonoester.</text>
</comment>